<comment type="caution">
    <text evidence="1">The sequence shown here is derived from an EMBL/GenBank/DDBJ whole genome shotgun (WGS) entry which is preliminary data.</text>
</comment>
<proteinExistence type="predicted"/>
<sequence length="261" mass="30679">MIVEKEIKIVENKAKKYKKLFEKMAVNENPVEVNSKRYYQVVFSDRKGDTTGLAILSPEQEDAEEASEAYPLLANYNGLLVNIYEESVELTKVPDYYYTQPLEKMGNNPEPELEKAKEKIERLYEFHQNDKMYFKDFTRHIANATVISQRDIDVISKAAASIDLTHLYRLHIMSRDVQVFKDWKDQMIENGLWEQLLNQVRDFYNEIINSAAEMGEIAVSWELSSADAWDVQLEEFMEKQSKNHNQTAERLRKELLRWPNP</sequence>
<reference evidence="2" key="1">
    <citation type="journal article" date="2019" name="Int. J. Syst. Evol. Microbiol.">
        <title>The Global Catalogue of Microorganisms (GCM) 10K type strain sequencing project: providing services to taxonomists for standard genome sequencing and annotation.</title>
        <authorList>
            <consortium name="The Broad Institute Genomics Platform"/>
            <consortium name="The Broad Institute Genome Sequencing Center for Infectious Disease"/>
            <person name="Wu L."/>
            <person name="Ma J."/>
        </authorList>
    </citation>
    <scope>NUCLEOTIDE SEQUENCE [LARGE SCALE GENOMIC DNA]</scope>
    <source>
        <strain evidence="2">KCTC 13528</strain>
    </source>
</reference>
<evidence type="ECO:0000313" key="2">
    <source>
        <dbReference type="Proteomes" id="UP001597561"/>
    </source>
</evidence>
<dbReference type="Proteomes" id="UP001597561">
    <property type="component" value="Unassembled WGS sequence"/>
</dbReference>
<dbReference type="RefSeq" id="WP_204730999.1">
    <property type="nucleotide sequence ID" value="NZ_JAFBDK010000033.1"/>
</dbReference>
<keyword evidence="2" id="KW-1185">Reference proteome</keyword>
<evidence type="ECO:0000313" key="1">
    <source>
        <dbReference type="EMBL" id="MFD2913994.1"/>
    </source>
</evidence>
<protein>
    <submittedName>
        <fullName evidence="1">Uncharacterized protein</fullName>
    </submittedName>
</protein>
<gene>
    <name evidence="1" type="ORF">ACFS5P_19045</name>
</gene>
<name>A0ABW5ZM30_9BACL</name>
<organism evidence="1 2">
    <name type="scientific">Jeotgalibacillus terrae</name>
    <dbReference type="NCBI Taxonomy" id="587735"/>
    <lineage>
        <taxon>Bacteria</taxon>
        <taxon>Bacillati</taxon>
        <taxon>Bacillota</taxon>
        <taxon>Bacilli</taxon>
        <taxon>Bacillales</taxon>
        <taxon>Caryophanaceae</taxon>
        <taxon>Jeotgalibacillus</taxon>
    </lineage>
</organism>
<accession>A0ABW5ZM30</accession>
<dbReference type="EMBL" id="JBHUPG010000055">
    <property type="protein sequence ID" value="MFD2913994.1"/>
    <property type="molecule type" value="Genomic_DNA"/>
</dbReference>